<proteinExistence type="predicted"/>
<accession>A0AAE1U3K6</accession>
<feature type="compositionally biased region" description="Basic and acidic residues" evidence="1">
    <location>
        <begin position="48"/>
        <end position="75"/>
    </location>
</feature>
<organism evidence="2 3">
    <name type="scientific">Petrolisthes manimaculis</name>
    <dbReference type="NCBI Taxonomy" id="1843537"/>
    <lineage>
        <taxon>Eukaryota</taxon>
        <taxon>Metazoa</taxon>
        <taxon>Ecdysozoa</taxon>
        <taxon>Arthropoda</taxon>
        <taxon>Crustacea</taxon>
        <taxon>Multicrustacea</taxon>
        <taxon>Malacostraca</taxon>
        <taxon>Eumalacostraca</taxon>
        <taxon>Eucarida</taxon>
        <taxon>Decapoda</taxon>
        <taxon>Pleocyemata</taxon>
        <taxon>Anomura</taxon>
        <taxon>Galatheoidea</taxon>
        <taxon>Porcellanidae</taxon>
        <taxon>Petrolisthes</taxon>
    </lineage>
</organism>
<keyword evidence="3" id="KW-1185">Reference proteome</keyword>
<evidence type="ECO:0000313" key="3">
    <source>
        <dbReference type="Proteomes" id="UP001292094"/>
    </source>
</evidence>
<reference evidence="2" key="1">
    <citation type="submission" date="2023-11" db="EMBL/GenBank/DDBJ databases">
        <title>Genome assemblies of two species of porcelain crab, Petrolisthes cinctipes and Petrolisthes manimaculis (Anomura: Porcellanidae).</title>
        <authorList>
            <person name="Angst P."/>
        </authorList>
    </citation>
    <scope>NUCLEOTIDE SEQUENCE</scope>
    <source>
        <strain evidence="2">PB745_02</strain>
        <tissue evidence="2">Gill</tissue>
    </source>
</reference>
<gene>
    <name evidence="2" type="ORF">Pmani_023158</name>
</gene>
<evidence type="ECO:0000313" key="2">
    <source>
        <dbReference type="EMBL" id="KAK4304925.1"/>
    </source>
</evidence>
<evidence type="ECO:0000256" key="1">
    <source>
        <dbReference type="SAM" id="MobiDB-lite"/>
    </source>
</evidence>
<name>A0AAE1U3K6_9EUCA</name>
<dbReference type="Proteomes" id="UP001292094">
    <property type="component" value="Unassembled WGS sequence"/>
</dbReference>
<feature type="region of interest" description="Disordered" evidence="1">
    <location>
        <begin position="1"/>
        <end position="24"/>
    </location>
</feature>
<dbReference type="EMBL" id="JAWZYT010002360">
    <property type="protein sequence ID" value="KAK4304925.1"/>
    <property type="molecule type" value="Genomic_DNA"/>
</dbReference>
<protein>
    <submittedName>
        <fullName evidence="2">Uncharacterized protein</fullName>
    </submittedName>
</protein>
<sequence length="75" mass="8451">MKTPSIQEDSLRGQPYLTHSDTTRSRSVTCTVLLPIILSLWLSGVRTRGGEREEMQAGRQAEAEEWMREASGDED</sequence>
<comment type="caution">
    <text evidence="2">The sequence shown here is derived from an EMBL/GenBank/DDBJ whole genome shotgun (WGS) entry which is preliminary data.</text>
</comment>
<feature type="region of interest" description="Disordered" evidence="1">
    <location>
        <begin position="47"/>
        <end position="75"/>
    </location>
</feature>
<dbReference type="AlphaFoldDB" id="A0AAE1U3K6"/>